<evidence type="ECO:0000259" key="2">
    <source>
        <dbReference type="Pfam" id="PF14111"/>
    </source>
</evidence>
<dbReference type="Pfam" id="PF14111">
    <property type="entry name" value="DUF4283"/>
    <property type="match status" value="1"/>
</dbReference>
<dbReference type="Proteomes" id="UP001054821">
    <property type="component" value="Chromosome 5"/>
</dbReference>
<name>A0AAD4VN48_PRUDU</name>
<feature type="compositionally biased region" description="Basic and acidic residues" evidence="1">
    <location>
        <begin position="262"/>
        <end position="274"/>
    </location>
</feature>
<comment type="caution">
    <text evidence="3">The sequence shown here is derived from an EMBL/GenBank/DDBJ whole genome shotgun (WGS) entry which is preliminary data.</text>
</comment>
<evidence type="ECO:0000313" key="4">
    <source>
        <dbReference type="Proteomes" id="UP001054821"/>
    </source>
</evidence>
<proteinExistence type="predicted"/>
<sequence>MTETLWRGKEDKGTRARLGLKNLGIWKTRKRKRCRKEKRKSRKIRLEDHLKRCQISQVDLDLLKVILSERIQSWKRVWNCKILGWKRTAGHIIVAVKNSMELVAPIENVSDRFYWGRILISYFYYCVKVVNYYSCIIKLMETQSNGQDYTENTNSQFYMINQLSHEACSATMWRFQDLGEVPSFSLASICMHWWLIVWVNHYFMHSFLIYTVMWRCFVICFKHFLCSYDLCFELCFYVNMNPQLAVSSSRTRSRSTSPRSPLDTRRTPPREPSRIHKGRFTFTMENNETRVSTTMLVSKVQSHYEAFCLVGKVFGVPTPGKAIINRLKSDWKDLQEEVSVNHIGGDWYKIEFGAVEDVEFVLKHRPWFVQGQIFALQRWRPDFSPFHAAVESIVCWARIPFLPLHYKDHEVLSDLVSIFGTPICIDQASMVGKQSMFVWVCLEVDLTKPLKRELVLDEDIRRNLQDDVILVFPQQITVDDIHKNENGEEVEEDNLQNTEKKEVGWTVVSGRKGKGKEAMRDGRTFKEVARGIRITDESSASIPKVLFKDNGPSRMDKGKMVVSDPSLSLEEHSS</sequence>
<gene>
    <name evidence="3" type="ORF">L3X38_026889</name>
</gene>
<dbReference type="AlphaFoldDB" id="A0AAD4VN48"/>
<protein>
    <recommendedName>
        <fullName evidence="2">DUF4283 domain-containing protein</fullName>
    </recommendedName>
</protein>
<keyword evidence="4" id="KW-1185">Reference proteome</keyword>
<evidence type="ECO:0000256" key="1">
    <source>
        <dbReference type="SAM" id="MobiDB-lite"/>
    </source>
</evidence>
<organism evidence="3 4">
    <name type="scientific">Prunus dulcis</name>
    <name type="common">Almond</name>
    <name type="synonym">Amygdalus dulcis</name>
    <dbReference type="NCBI Taxonomy" id="3755"/>
    <lineage>
        <taxon>Eukaryota</taxon>
        <taxon>Viridiplantae</taxon>
        <taxon>Streptophyta</taxon>
        <taxon>Embryophyta</taxon>
        <taxon>Tracheophyta</taxon>
        <taxon>Spermatophyta</taxon>
        <taxon>Magnoliopsida</taxon>
        <taxon>eudicotyledons</taxon>
        <taxon>Gunneridae</taxon>
        <taxon>Pentapetalae</taxon>
        <taxon>rosids</taxon>
        <taxon>fabids</taxon>
        <taxon>Rosales</taxon>
        <taxon>Rosaceae</taxon>
        <taxon>Amygdaloideae</taxon>
        <taxon>Amygdaleae</taxon>
        <taxon>Prunus</taxon>
    </lineage>
</organism>
<reference evidence="3 4" key="1">
    <citation type="journal article" date="2022" name="G3 (Bethesda)">
        <title>Whole-genome sequence and methylome profiling of the almond [Prunus dulcis (Mill.) D.A. Webb] cultivar 'Nonpareil'.</title>
        <authorList>
            <person name="D'Amico-Willman K.M."/>
            <person name="Ouma W.Z."/>
            <person name="Meulia T."/>
            <person name="Sideli G.M."/>
            <person name="Gradziel T.M."/>
            <person name="Fresnedo-Ramirez J."/>
        </authorList>
    </citation>
    <scope>NUCLEOTIDE SEQUENCE [LARGE SCALE GENOMIC DNA]</scope>
    <source>
        <strain evidence="3">Clone GOH B32 T37-40</strain>
    </source>
</reference>
<feature type="domain" description="DUF4283" evidence="2">
    <location>
        <begin position="307"/>
        <end position="385"/>
    </location>
</feature>
<dbReference type="EMBL" id="JAJFAZ020000005">
    <property type="protein sequence ID" value="KAI5327493.1"/>
    <property type="molecule type" value="Genomic_DNA"/>
</dbReference>
<dbReference type="PANTHER" id="PTHR31286:SF99">
    <property type="entry name" value="DUF4283 DOMAIN-CONTAINING PROTEIN"/>
    <property type="match status" value="1"/>
</dbReference>
<dbReference type="InterPro" id="IPR025558">
    <property type="entry name" value="DUF4283"/>
</dbReference>
<feature type="compositionally biased region" description="Low complexity" evidence="1">
    <location>
        <begin position="249"/>
        <end position="261"/>
    </location>
</feature>
<feature type="region of interest" description="Disordered" evidence="1">
    <location>
        <begin position="544"/>
        <end position="574"/>
    </location>
</feature>
<evidence type="ECO:0000313" key="3">
    <source>
        <dbReference type="EMBL" id="KAI5327493.1"/>
    </source>
</evidence>
<dbReference type="PANTHER" id="PTHR31286">
    <property type="entry name" value="GLYCINE-RICH CELL WALL STRUCTURAL PROTEIN 1.8-LIKE"/>
    <property type="match status" value="1"/>
</dbReference>
<dbReference type="InterPro" id="IPR040256">
    <property type="entry name" value="At4g02000-like"/>
</dbReference>
<feature type="region of interest" description="Disordered" evidence="1">
    <location>
        <begin position="249"/>
        <end position="275"/>
    </location>
</feature>
<accession>A0AAD4VN48</accession>